<keyword evidence="2" id="KW-1185">Reference proteome</keyword>
<proteinExistence type="predicted"/>
<name>A0ABX7P7M4_9BACT</name>
<organism evidence="1 2">
    <name type="scientific">Pyxidicoccus parkwayensis</name>
    <dbReference type="NCBI Taxonomy" id="2813578"/>
    <lineage>
        <taxon>Bacteria</taxon>
        <taxon>Pseudomonadati</taxon>
        <taxon>Myxococcota</taxon>
        <taxon>Myxococcia</taxon>
        <taxon>Myxococcales</taxon>
        <taxon>Cystobacterineae</taxon>
        <taxon>Myxococcaceae</taxon>
        <taxon>Pyxidicoccus</taxon>
    </lineage>
</organism>
<sequence length="45" mass="5107">MRLYQRLRVAFRWVEDTNLSQLEPKLAAAIRGVVHDPFTLVGPAA</sequence>
<dbReference type="RefSeq" id="WP_206727994.1">
    <property type="nucleotide sequence ID" value="NZ_CP071090.1"/>
</dbReference>
<evidence type="ECO:0000313" key="2">
    <source>
        <dbReference type="Proteomes" id="UP000662747"/>
    </source>
</evidence>
<evidence type="ECO:0000313" key="1">
    <source>
        <dbReference type="EMBL" id="QSQ26447.1"/>
    </source>
</evidence>
<protein>
    <submittedName>
        <fullName evidence="1">Uncharacterized protein</fullName>
    </submittedName>
</protein>
<reference evidence="1 2" key="1">
    <citation type="submission" date="2021-02" db="EMBL/GenBank/DDBJ databases">
        <title>De Novo genome assembly of isolated myxobacteria.</title>
        <authorList>
            <person name="Stevens D.C."/>
        </authorList>
    </citation>
    <scope>NUCLEOTIDE SEQUENCE [LARGE SCALE GENOMIC DNA]</scope>
    <source>
        <strain evidence="2">SCPEA02</strain>
    </source>
</reference>
<accession>A0ABX7P7M4</accession>
<dbReference type="Proteomes" id="UP000662747">
    <property type="component" value="Chromosome"/>
</dbReference>
<gene>
    <name evidence="1" type="ORF">JY651_16605</name>
</gene>
<dbReference type="EMBL" id="CP071090">
    <property type="protein sequence ID" value="QSQ26447.1"/>
    <property type="molecule type" value="Genomic_DNA"/>
</dbReference>